<dbReference type="STRING" id="163359.A9R16_00745"/>
<dbReference type="EMBL" id="PSYR01000001">
    <property type="protein sequence ID" value="RCN58289.1"/>
    <property type="molecule type" value="Genomic_DNA"/>
</dbReference>
<dbReference type="Pfam" id="PF01596">
    <property type="entry name" value="Methyltransf_3"/>
    <property type="match status" value="1"/>
</dbReference>
<dbReference type="PANTHER" id="PTHR10509">
    <property type="entry name" value="O-METHYLTRANSFERASE-RELATED"/>
    <property type="match status" value="1"/>
</dbReference>
<dbReference type="Gene3D" id="3.40.50.150">
    <property type="entry name" value="Vaccinia Virus protein VP39"/>
    <property type="match status" value="1"/>
</dbReference>
<evidence type="ECO:0000313" key="1">
    <source>
        <dbReference type="EMBL" id="RCN58289.1"/>
    </source>
</evidence>
<dbReference type="CDD" id="cd02440">
    <property type="entry name" value="AdoMet_MTases"/>
    <property type="match status" value="1"/>
</dbReference>
<dbReference type="PANTHER" id="PTHR10509:SF14">
    <property type="entry name" value="CAFFEOYL-COA O-METHYLTRANSFERASE 3-RELATED"/>
    <property type="match status" value="1"/>
</dbReference>
<dbReference type="InterPro" id="IPR050362">
    <property type="entry name" value="Cation-dep_OMT"/>
</dbReference>
<dbReference type="SUPFAM" id="SSF53335">
    <property type="entry name" value="S-adenosyl-L-methionine-dependent methyltransferases"/>
    <property type="match status" value="1"/>
</dbReference>
<dbReference type="RefSeq" id="WP_065969784.1">
    <property type="nucleotide sequence ID" value="NZ_CP080624.1"/>
</dbReference>
<dbReference type="GO" id="GO:0032259">
    <property type="term" value="P:methylation"/>
    <property type="evidence" value="ECO:0007669"/>
    <property type="project" value="UniProtKB-KW"/>
</dbReference>
<accession>A0A1C2G2D1</accession>
<proteinExistence type="predicted"/>
<keyword evidence="2" id="KW-1185">Reference proteome</keyword>
<dbReference type="GO" id="GO:0008757">
    <property type="term" value="F:S-adenosylmethionine-dependent methyltransferase activity"/>
    <property type="evidence" value="ECO:0007669"/>
    <property type="project" value="TreeGrafter"/>
</dbReference>
<keyword evidence="1" id="KW-0808">Transferase</keyword>
<gene>
    <name evidence="1" type="ORF">C4900_00345</name>
</gene>
<dbReference type="PROSITE" id="PS51682">
    <property type="entry name" value="SAM_OMT_I"/>
    <property type="match status" value="1"/>
</dbReference>
<dbReference type="GO" id="GO:0008171">
    <property type="term" value="F:O-methyltransferase activity"/>
    <property type="evidence" value="ECO:0007669"/>
    <property type="project" value="InterPro"/>
</dbReference>
<reference evidence="1 2" key="1">
    <citation type="submission" date="2018-02" db="EMBL/GenBank/DDBJ databases">
        <title>Insights into the biology of acidophilic members of the Acidiferrobacteraceae family derived from comparative genomic analyses.</title>
        <authorList>
            <person name="Issotta F."/>
            <person name="Thyssen C."/>
            <person name="Mena C."/>
            <person name="Moya A."/>
            <person name="Bellenberg S."/>
            <person name="Sproer C."/>
            <person name="Covarrubias P.C."/>
            <person name="Sand W."/>
            <person name="Quatrini R."/>
            <person name="Vera M."/>
        </authorList>
    </citation>
    <scope>NUCLEOTIDE SEQUENCE [LARGE SCALE GENOMIC DNA]</scope>
    <source>
        <strain evidence="2">m-1</strain>
    </source>
</reference>
<protein>
    <submittedName>
        <fullName evidence="1">Methyltransferase</fullName>
    </submittedName>
</protein>
<dbReference type="InterPro" id="IPR002935">
    <property type="entry name" value="SAM_O-MeTrfase"/>
</dbReference>
<dbReference type="InterPro" id="IPR029063">
    <property type="entry name" value="SAM-dependent_MTases_sf"/>
</dbReference>
<dbReference type="AlphaFoldDB" id="A0A1C2G2D1"/>
<dbReference type="OrthoDB" id="9799672at2"/>
<evidence type="ECO:0000313" key="2">
    <source>
        <dbReference type="Proteomes" id="UP000253250"/>
    </source>
</evidence>
<dbReference type="Proteomes" id="UP000253250">
    <property type="component" value="Unassembled WGS sequence"/>
</dbReference>
<organism evidence="1 2">
    <name type="scientific">Acidiferrobacter thiooxydans</name>
    <dbReference type="NCBI Taxonomy" id="163359"/>
    <lineage>
        <taxon>Bacteria</taxon>
        <taxon>Pseudomonadati</taxon>
        <taxon>Pseudomonadota</taxon>
        <taxon>Gammaproteobacteria</taxon>
        <taxon>Acidiferrobacterales</taxon>
        <taxon>Acidiferrobacteraceae</taxon>
        <taxon>Acidiferrobacter</taxon>
    </lineage>
</organism>
<name>A0A1C2G2D1_9GAMM</name>
<sequence length="216" mass="23694">MERLIDKTLEDYARAHITALPEALAEIEHYTHAHRPDAAMLSGPLEAALLRLLVLLCPARRVLEIGLFTGYSALAMASALPADGELLSCEKDPEAIAIAQRFFDRTPYGRKIRIRAGLALDTLEALRGQVFDLVFLDADKENYPLYYDRALPLLRPGGLFVADNTLWSGRVLAPTTPADLAIAAFNRKVQNDPDMDAVLLTVRDGVTVARKKTAAA</sequence>
<comment type="caution">
    <text evidence="1">The sequence shown here is derived from an EMBL/GenBank/DDBJ whole genome shotgun (WGS) entry which is preliminary data.</text>
</comment>
<keyword evidence="1" id="KW-0489">Methyltransferase</keyword>